<reference evidence="2 3" key="1">
    <citation type="submission" date="2015-06" db="EMBL/GenBank/DDBJ databases">
        <title>Draft genome sequence of an Alphaproteobacteria species associated to the Mediterranean sponge Oscarella lobularis.</title>
        <authorList>
            <person name="Jourda C."/>
            <person name="Santini S."/>
            <person name="Claverie J.-M."/>
        </authorList>
    </citation>
    <scope>NUCLEOTIDE SEQUENCE [LARGE SCALE GENOMIC DNA]</scope>
    <source>
        <strain evidence="2">IGS</strain>
    </source>
</reference>
<dbReference type="RefSeq" id="WP_049641070.1">
    <property type="nucleotide sequence ID" value="NZ_LFTY01000001.1"/>
</dbReference>
<evidence type="ECO:0000313" key="2">
    <source>
        <dbReference type="EMBL" id="KMW59924.1"/>
    </source>
</evidence>
<dbReference type="AlphaFoldDB" id="A0A0J9EDW2"/>
<organism evidence="2 3">
    <name type="scientific">Candidatus Rhodobacter oscarellae</name>
    <dbReference type="NCBI Taxonomy" id="1675527"/>
    <lineage>
        <taxon>Bacteria</taxon>
        <taxon>Pseudomonadati</taxon>
        <taxon>Pseudomonadota</taxon>
        <taxon>Alphaproteobacteria</taxon>
        <taxon>Rhodobacterales</taxon>
        <taxon>Rhodobacter group</taxon>
        <taxon>Rhodobacter</taxon>
    </lineage>
</organism>
<keyword evidence="1" id="KW-0472">Membrane</keyword>
<feature type="transmembrane region" description="Helical" evidence="1">
    <location>
        <begin position="76"/>
        <end position="93"/>
    </location>
</feature>
<protein>
    <submittedName>
        <fullName evidence="2">Uncharacterized protein</fullName>
    </submittedName>
</protein>
<dbReference type="Proteomes" id="UP000037178">
    <property type="component" value="Unassembled WGS sequence"/>
</dbReference>
<dbReference type="OrthoDB" id="7873630at2"/>
<evidence type="ECO:0000313" key="3">
    <source>
        <dbReference type="Proteomes" id="UP000037178"/>
    </source>
</evidence>
<gene>
    <name evidence="2" type="ORF">AIOL_000073</name>
</gene>
<evidence type="ECO:0000256" key="1">
    <source>
        <dbReference type="SAM" id="Phobius"/>
    </source>
</evidence>
<proteinExistence type="predicted"/>
<accession>A0A0J9EDW2</accession>
<sequence>MLILVMSLGGLVLGALMPIRWGVFGFLGAAASLFAIQVAVSAGTGFAGSSIEESLLLFNGSWVSYLGFNLQVTYRAFAPVLLALAVPLIWRLGRRQS</sequence>
<dbReference type="PATRIC" id="fig|1675527.3.peg.93"/>
<dbReference type="STRING" id="1675527.AIOL_000073"/>
<comment type="caution">
    <text evidence="2">The sequence shown here is derived from an EMBL/GenBank/DDBJ whole genome shotgun (WGS) entry which is preliminary data.</text>
</comment>
<keyword evidence="3" id="KW-1185">Reference proteome</keyword>
<keyword evidence="1" id="KW-0812">Transmembrane</keyword>
<keyword evidence="1" id="KW-1133">Transmembrane helix</keyword>
<dbReference type="EMBL" id="LFTY01000001">
    <property type="protein sequence ID" value="KMW59924.1"/>
    <property type="molecule type" value="Genomic_DNA"/>
</dbReference>
<name>A0A0J9EDW2_9RHOB</name>